<dbReference type="Pfam" id="PF01925">
    <property type="entry name" value="TauE"/>
    <property type="match status" value="1"/>
</dbReference>
<keyword evidence="6 8" id="KW-1133">Transmembrane helix</keyword>
<keyword evidence="7 8" id="KW-0472">Membrane</keyword>
<accession>A0A7Z0HYI7</accession>
<protein>
    <recommendedName>
        <fullName evidence="8">Probable membrane transporter protein</fullName>
    </recommendedName>
</protein>
<keyword evidence="5 8" id="KW-0812">Transmembrane</keyword>
<dbReference type="RefSeq" id="WP_179905358.1">
    <property type="nucleotide sequence ID" value="NZ_JACBXS010000010.1"/>
</dbReference>
<evidence type="ECO:0000256" key="6">
    <source>
        <dbReference type="ARBA" id="ARBA00022989"/>
    </source>
</evidence>
<evidence type="ECO:0000256" key="4">
    <source>
        <dbReference type="ARBA" id="ARBA00022475"/>
    </source>
</evidence>
<dbReference type="InterPro" id="IPR052017">
    <property type="entry name" value="TSUP"/>
</dbReference>
<feature type="transmembrane region" description="Helical" evidence="8">
    <location>
        <begin position="38"/>
        <end position="63"/>
    </location>
</feature>
<reference evidence="9 10" key="1">
    <citation type="journal article" date="2000" name="Arch. Microbiol.">
        <title>Rhodobaca bogoriensis gen. nov. and sp. nov., an alkaliphilic purple nonsulfur bacterium from African Rift Valley soda lakes.</title>
        <authorList>
            <person name="Milford A.D."/>
            <person name="Achenbach L.A."/>
            <person name="Jung D.O."/>
            <person name="Madigan M.T."/>
        </authorList>
    </citation>
    <scope>NUCLEOTIDE SEQUENCE [LARGE SCALE GENOMIC DNA]</scope>
    <source>
        <strain evidence="9 10">2376</strain>
    </source>
</reference>
<dbReference type="AlphaFoldDB" id="A0A7Z0HYI7"/>
<feature type="transmembrane region" description="Helical" evidence="8">
    <location>
        <begin position="179"/>
        <end position="202"/>
    </location>
</feature>
<keyword evidence="10" id="KW-1185">Reference proteome</keyword>
<feature type="transmembrane region" description="Helical" evidence="8">
    <location>
        <begin position="237"/>
        <end position="255"/>
    </location>
</feature>
<dbReference type="PANTHER" id="PTHR30269">
    <property type="entry name" value="TRANSMEMBRANE PROTEIN YFCA"/>
    <property type="match status" value="1"/>
</dbReference>
<evidence type="ECO:0000313" key="9">
    <source>
        <dbReference type="EMBL" id="NYS24654.1"/>
    </source>
</evidence>
<feature type="transmembrane region" description="Helical" evidence="8">
    <location>
        <begin position="209"/>
        <end position="231"/>
    </location>
</feature>
<evidence type="ECO:0000256" key="7">
    <source>
        <dbReference type="ARBA" id="ARBA00023136"/>
    </source>
</evidence>
<feature type="transmembrane region" description="Helical" evidence="8">
    <location>
        <begin position="141"/>
        <end position="159"/>
    </location>
</feature>
<dbReference type="Proteomes" id="UP000529417">
    <property type="component" value="Unassembled WGS sequence"/>
</dbReference>
<dbReference type="InterPro" id="IPR002781">
    <property type="entry name" value="TM_pro_TauE-like"/>
</dbReference>
<feature type="transmembrane region" description="Helical" evidence="8">
    <location>
        <begin position="84"/>
        <end position="104"/>
    </location>
</feature>
<comment type="caution">
    <text evidence="9">The sequence shown here is derived from an EMBL/GenBank/DDBJ whole genome shotgun (WGS) entry which is preliminary data.</text>
</comment>
<evidence type="ECO:0000256" key="1">
    <source>
        <dbReference type="ARBA" id="ARBA00004651"/>
    </source>
</evidence>
<sequence length="266" mass="28087">MTDTLSALLALTLFDTPAALTAAVVAVSLVGLSKGGLGGAFALMGVPVLSLVMPPVQAAALLLPILLMMDAVGLWTWRHFRDWAVLRAMLPAAMLGIFIGWMAAAYTSEALVRLLVGLVALGFVLYVALPRRSAAPVAGHRPVAAWIWGSSAGFTSFVAHAGSPPFQIYTLPLRLDPKVFTGTAVVFFAVNNLVKVVPYAALGQFDTRTLWSAALMLPLAVVAVLAGAMIVRRMRAAVFYPFMYAMVALVSVKLIHDGVRGLLGGV</sequence>
<feature type="transmembrane region" description="Helical" evidence="8">
    <location>
        <begin position="110"/>
        <end position="129"/>
    </location>
</feature>
<comment type="subcellular location">
    <subcellularLocation>
        <location evidence="1 8">Cell membrane</location>
        <topology evidence="1 8">Multi-pass membrane protein</topology>
    </subcellularLocation>
</comment>
<comment type="similarity">
    <text evidence="2 8">Belongs to the 4-toluene sulfonate uptake permease (TSUP) (TC 2.A.102) family.</text>
</comment>
<evidence type="ECO:0000313" key="10">
    <source>
        <dbReference type="Proteomes" id="UP000529417"/>
    </source>
</evidence>
<proteinExistence type="inferred from homology"/>
<evidence type="ECO:0000256" key="8">
    <source>
        <dbReference type="RuleBase" id="RU363041"/>
    </source>
</evidence>
<organism evidence="9 10">
    <name type="scientific">Rhabdonatronobacter sediminivivens</name>
    <dbReference type="NCBI Taxonomy" id="2743469"/>
    <lineage>
        <taxon>Bacteria</taxon>
        <taxon>Pseudomonadati</taxon>
        <taxon>Pseudomonadota</taxon>
        <taxon>Alphaproteobacteria</taxon>
        <taxon>Rhodobacterales</taxon>
        <taxon>Paracoccaceae</taxon>
        <taxon>Rhabdonatronobacter</taxon>
    </lineage>
</organism>
<dbReference type="PANTHER" id="PTHR30269:SF37">
    <property type="entry name" value="MEMBRANE TRANSPORTER PROTEIN"/>
    <property type="match status" value="1"/>
</dbReference>
<evidence type="ECO:0000256" key="5">
    <source>
        <dbReference type="ARBA" id="ARBA00022692"/>
    </source>
</evidence>
<keyword evidence="3" id="KW-0813">Transport</keyword>
<evidence type="ECO:0000256" key="3">
    <source>
        <dbReference type="ARBA" id="ARBA00022448"/>
    </source>
</evidence>
<name>A0A7Z0HYI7_9RHOB</name>
<gene>
    <name evidence="9" type="ORF">HUK65_06580</name>
</gene>
<dbReference type="EMBL" id="JACBXS010000010">
    <property type="protein sequence ID" value="NYS24654.1"/>
    <property type="molecule type" value="Genomic_DNA"/>
</dbReference>
<keyword evidence="4 8" id="KW-1003">Cell membrane</keyword>
<evidence type="ECO:0000256" key="2">
    <source>
        <dbReference type="ARBA" id="ARBA00009142"/>
    </source>
</evidence>
<dbReference type="GO" id="GO:0005886">
    <property type="term" value="C:plasma membrane"/>
    <property type="evidence" value="ECO:0007669"/>
    <property type="project" value="UniProtKB-SubCell"/>
</dbReference>